<name>A0A433BVT9_9FUNG</name>
<accession>A0A433BVT9</accession>
<gene>
    <name evidence="2" type="ORF">BC936DRAFT_138645</name>
</gene>
<feature type="region of interest" description="Disordered" evidence="1">
    <location>
        <begin position="235"/>
        <end position="280"/>
    </location>
</feature>
<organism evidence="2 3">
    <name type="scientific">Jimgerdemannia flammicorona</name>
    <dbReference type="NCBI Taxonomy" id="994334"/>
    <lineage>
        <taxon>Eukaryota</taxon>
        <taxon>Fungi</taxon>
        <taxon>Fungi incertae sedis</taxon>
        <taxon>Mucoromycota</taxon>
        <taxon>Mucoromycotina</taxon>
        <taxon>Endogonomycetes</taxon>
        <taxon>Endogonales</taxon>
        <taxon>Endogonaceae</taxon>
        <taxon>Jimgerdemannia</taxon>
    </lineage>
</organism>
<feature type="region of interest" description="Disordered" evidence="1">
    <location>
        <begin position="621"/>
        <end position="641"/>
    </location>
</feature>
<dbReference type="SUPFAM" id="SSF57184">
    <property type="entry name" value="Growth factor receptor domain"/>
    <property type="match status" value="1"/>
</dbReference>
<evidence type="ECO:0000313" key="3">
    <source>
        <dbReference type="Proteomes" id="UP000268093"/>
    </source>
</evidence>
<dbReference type="InterPro" id="IPR009030">
    <property type="entry name" value="Growth_fac_rcpt_cys_sf"/>
</dbReference>
<proteinExistence type="predicted"/>
<dbReference type="AlphaFoldDB" id="A0A433BVT9"/>
<dbReference type="EMBL" id="RBNI01013498">
    <property type="protein sequence ID" value="RUP30420.1"/>
    <property type="molecule type" value="Genomic_DNA"/>
</dbReference>
<evidence type="ECO:0000256" key="1">
    <source>
        <dbReference type="SAM" id="MobiDB-lite"/>
    </source>
</evidence>
<dbReference type="SUPFAM" id="SSF56112">
    <property type="entry name" value="Protein kinase-like (PK-like)"/>
    <property type="match status" value="1"/>
</dbReference>
<dbReference type="Proteomes" id="UP000268093">
    <property type="component" value="Unassembled WGS sequence"/>
</dbReference>
<keyword evidence="3" id="KW-1185">Reference proteome</keyword>
<dbReference type="InterPro" id="IPR011009">
    <property type="entry name" value="Kinase-like_dom_sf"/>
</dbReference>
<reference evidence="2 3" key="1">
    <citation type="journal article" date="2018" name="New Phytol.">
        <title>Phylogenomics of Endogonaceae and evolution of mycorrhizas within Mucoromycota.</title>
        <authorList>
            <person name="Chang Y."/>
            <person name="Desiro A."/>
            <person name="Na H."/>
            <person name="Sandor L."/>
            <person name="Lipzen A."/>
            <person name="Clum A."/>
            <person name="Barry K."/>
            <person name="Grigoriev I.V."/>
            <person name="Martin F.M."/>
            <person name="Stajich J.E."/>
            <person name="Smith M.E."/>
            <person name="Bonito G."/>
            <person name="Spatafora J.W."/>
        </authorList>
    </citation>
    <scope>NUCLEOTIDE SEQUENCE [LARGE SCALE GENOMIC DNA]</scope>
    <source>
        <strain evidence="2 3">GMNB39</strain>
    </source>
</reference>
<feature type="compositionally biased region" description="Basic and acidic residues" evidence="1">
    <location>
        <begin position="621"/>
        <end position="633"/>
    </location>
</feature>
<dbReference type="OrthoDB" id="434972at2759"/>
<comment type="caution">
    <text evidence="2">The sequence shown here is derived from an EMBL/GenBank/DDBJ whole genome shotgun (WGS) entry which is preliminary data.</text>
</comment>
<evidence type="ECO:0008006" key="4">
    <source>
        <dbReference type="Google" id="ProtNLM"/>
    </source>
</evidence>
<protein>
    <recommendedName>
        <fullName evidence="4">Zn(2)-C6 fungal-type domain-containing protein</fullName>
    </recommendedName>
</protein>
<evidence type="ECO:0000313" key="2">
    <source>
        <dbReference type="EMBL" id="RUP30420.1"/>
    </source>
</evidence>
<sequence length="1040" mass="116367">MSRVFVDEVNPCSNCIVNGKLCMTQCFPWKMLGCWECHQSGLHDSCSVVLNNLTLVSATFDPSVMSSENLLIPNHNDVEAGVNQMRNEGVYGQPSSITNQIEALSLCMNSMSQTPILDDVNGASTIGTSSRSSVFSSMEATGSTSNSAFSLELMNGHNSNSNLKCDRCAAKKIPCSGTFPCDKCNHECKSCTVSDSRRKHPGTCIPCKNLHIKCVGNGEVCYACELFVRGDQCRPAQRNPGSNSIPDDKPPQGPSRKRGRDGDSDDSRHGKRSNMADDDGDGDQRYLSLLKYRALYLHVSLSEARHVCSSETSRFGAISSANTSQRNIYCYSFEPATSICSLEDCTIDRLTGSDTSMEIVERTCIITATATKRLHIIGDKRMRKKDFVRLISEITNELANMERLELCSKVASLYDMVPDESTPGLIAALANYSLDSYIFIARQRVRFICRLEKCLLPGGILGGLIFSYAAKVMASNVLLFISDGDSLSTLKISDVGFSSAFSLSDNGGGETPAYTTPKCTWLGPTTYLELLTWYRDKFRDIYIYAIFMRQTTMDGKMTYNGLPHSDIEAAKTEARVLTKLMSWLPHNGHLVSQKCVEVMTKYMPQDRAVMDVKHVSVSDFKSKADEKSQDPLRRGPYKQLSSIDGDDLSKLALSCYHATSPTRDCQVLFLNCTNQPRLLICPNKIAGRIHILDNGDTLLILGVTYLFVVSMKSRSLLRTFDTKELNLGTAVPAIGLPIATSVDIERPLKPFGAHHFIWHRDANHLTVWHKRTGRLKHKFRFTFQVDTKSETLPKPNVQISGFRRRPADFADYLNDPVTVNPEPWNNRSLTCCWISEDQFVAVGRHSVQILNTSLASHERIRIEFTWCLPSKDATIKGANLVKSHDSTTLQKMVSMYEDDGRPHQETVNVDATRLSFSPEHVSRYLQFTLNRALQSPKDMFPLNEVDVETKPSTLSHIVRDPSGDVVERIQLLSGANIYRPRFYVDKFWNRGVLADALDNVNFPDEHPKLSQSHKTIHAQFVDMKLPREPVIFKDEWCMTN</sequence>